<organism evidence="8 9">
    <name type="scientific">Dyadobacter soli</name>
    <dbReference type="NCBI Taxonomy" id="659014"/>
    <lineage>
        <taxon>Bacteria</taxon>
        <taxon>Pseudomonadati</taxon>
        <taxon>Bacteroidota</taxon>
        <taxon>Cytophagia</taxon>
        <taxon>Cytophagales</taxon>
        <taxon>Spirosomataceae</taxon>
        <taxon>Dyadobacter</taxon>
    </lineage>
</organism>
<dbReference type="PRINTS" id="PR00038">
    <property type="entry name" value="HTHLUXR"/>
</dbReference>
<dbReference type="AlphaFoldDB" id="A0A1G7EBL2"/>
<dbReference type="SMART" id="SM00448">
    <property type="entry name" value="REC"/>
    <property type="match status" value="1"/>
</dbReference>
<sequence>MKILLIDPHPVLLSGLKQEVKRYISGARVLQAFQISEGIEMIKKNIFDLIIIEIGLKGGGLEAIKRIKTVSPSVKILVYSALDEAVYALSAVFSGANGFLSKERAKDELKVAIMTVIDSQTYLDGALRESVVSKAMWKMTGSFAAPFQSPFQVLSRREQIVMRLLIEGYKVGEIAVKLEIKESTVSSFKSNLFKKLQVASVVELAKKIEILN</sequence>
<dbReference type="CDD" id="cd06170">
    <property type="entry name" value="LuxR_C_like"/>
    <property type="match status" value="1"/>
</dbReference>
<evidence type="ECO:0000256" key="5">
    <source>
        <dbReference type="PROSITE-ProRule" id="PRU00169"/>
    </source>
</evidence>
<proteinExistence type="predicted"/>
<evidence type="ECO:0000313" key="8">
    <source>
        <dbReference type="EMBL" id="SDE61049.1"/>
    </source>
</evidence>
<dbReference type="Pfam" id="PF00196">
    <property type="entry name" value="GerE"/>
    <property type="match status" value="1"/>
</dbReference>
<dbReference type="Gene3D" id="1.10.10.10">
    <property type="entry name" value="Winged helix-like DNA-binding domain superfamily/Winged helix DNA-binding domain"/>
    <property type="match status" value="1"/>
</dbReference>
<dbReference type="InterPro" id="IPR000792">
    <property type="entry name" value="Tscrpt_reg_LuxR_C"/>
</dbReference>
<name>A0A1G7EBL2_9BACT</name>
<dbReference type="PANTHER" id="PTHR43214:SF41">
    <property type="entry name" value="NITRATE_NITRITE RESPONSE REGULATOR PROTEIN NARP"/>
    <property type="match status" value="1"/>
</dbReference>
<dbReference type="GO" id="GO:0003677">
    <property type="term" value="F:DNA binding"/>
    <property type="evidence" value="ECO:0007669"/>
    <property type="project" value="UniProtKB-KW"/>
</dbReference>
<dbReference type="Pfam" id="PF00072">
    <property type="entry name" value="Response_reg"/>
    <property type="match status" value="1"/>
</dbReference>
<dbReference type="PANTHER" id="PTHR43214">
    <property type="entry name" value="TWO-COMPONENT RESPONSE REGULATOR"/>
    <property type="match status" value="1"/>
</dbReference>
<dbReference type="InterPro" id="IPR039420">
    <property type="entry name" value="WalR-like"/>
</dbReference>
<evidence type="ECO:0000256" key="1">
    <source>
        <dbReference type="ARBA" id="ARBA00022553"/>
    </source>
</evidence>
<evidence type="ECO:0000259" key="6">
    <source>
        <dbReference type="PROSITE" id="PS50043"/>
    </source>
</evidence>
<dbReference type="SUPFAM" id="SSF46894">
    <property type="entry name" value="C-terminal effector domain of the bipartite response regulators"/>
    <property type="match status" value="1"/>
</dbReference>
<dbReference type="InterPro" id="IPR016032">
    <property type="entry name" value="Sig_transdc_resp-reg_C-effctor"/>
</dbReference>
<dbReference type="RefSeq" id="WP_090149018.1">
    <property type="nucleotide sequence ID" value="NZ_FNAN01000006.1"/>
</dbReference>
<feature type="domain" description="Response regulatory" evidence="7">
    <location>
        <begin position="2"/>
        <end position="117"/>
    </location>
</feature>
<evidence type="ECO:0000256" key="4">
    <source>
        <dbReference type="ARBA" id="ARBA00023163"/>
    </source>
</evidence>
<dbReference type="SMART" id="SM00421">
    <property type="entry name" value="HTH_LUXR"/>
    <property type="match status" value="1"/>
</dbReference>
<dbReference type="EMBL" id="FNAN01000006">
    <property type="protein sequence ID" value="SDE61049.1"/>
    <property type="molecule type" value="Genomic_DNA"/>
</dbReference>
<evidence type="ECO:0000313" key="9">
    <source>
        <dbReference type="Proteomes" id="UP000198748"/>
    </source>
</evidence>
<dbReference type="STRING" id="659014.SAMN04487996_10615"/>
<dbReference type="InterPro" id="IPR011006">
    <property type="entry name" value="CheY-like_superfamily"/>
</dbReference>
<keyword evidence="2" id="KW-0805">Transcription regulation</keyword>
<dbReference type="OrthoDB" id="941065at2"/>
<keyword evidence="9" id="KW-1185">Reference proteome</keyword>
<keyword evidence="3 8" id="KW-0238">DNA-binding</keyword>
<comment type="caution">
    <text evidence="5">Lacks conserved residue(s) required for the propagation of feature annotation.</text>
</comment>
<keyword evidence="4" id="KW-0804">Transcription</keyword>
<dbReference type="PROSITE" id="PS50110">
    <property type="entry name" value="RESPONSE_REGULATORY"/>
    <property type="match status" value="1"/>
</dbReference>
<dbReference type="PROSITE" id="PS00622">
    <property type="entry name" value="HTH_LUXR_1"/>
    <property type="match status" value="1"/>
</dbReference>
<dbReference type="InterPro" id="IPR058245">
    <property type="entry name" value="NreC/VraR/RcsB-like_REC"/>
</dbReference>
<evidence type="ECO:0000259" key="7">
    <source>
        <dbReference type="PROSITE" id="PS50110"/>
    </source>
</evidence>
<dbReference type="InterPro" id="IPR001789">
    <property type="entry name" value="Sig_transdc_resp-reg_receiver"/>
</dbReference>
<dbReference type="GO" id="GO:0006355">
    <property type="term" value="P:regulation of DNA-templated transcription"/>
    <property type="evidence" value="ECO:0007669"/>
    <property type="project" value="InterPro"/>
</dbReference>
<evidence type="ECO:0000256" key="2">
    <source>
        <dbReference type="ARBA" id="ARBA00023015"/>
    </source>
</evidence>
<keyword evidence="1" id="KW-0597">Phosphoprotein</keyword>
<dbReference type="CDD" id="cd17535">
    <property type="entry name" value="REC_NarL-like"/>
    <property type="match status" value="1"/>
</dbReference>
<dbReference type="PROSITE" id="PS50043">
    <property type="entry name" value="HTH_LUXR_2"/>
    <property type="match status" value="1"/>
</dbReference>
<accession>A0A1G7EBL2</accession>
<dbReference type="SUPFAM" id="SSF52172">
    <property type="entry name" value="CheY-like"/>
    <property type="match status" value="1"/>
</dbReference>
<protein>
    <submittedName>
        <fullName evidence="8">DNA-binding response regulator, NarL/FixJ family, contains REC and HTH domains</fullName>
    </submittedName>
</protein>
<gene>
    <name evidence="8" type="ORF">SAMN04487996_10615</name>
</gene>
<feature type="domain" description="HTH luxR-type" evidence="6">
    <location>
        <begin position="147"/>
        <end position="212"/>
    </location>
</feature>
<dbReference type="InterPro" id="IPR036388">
    <property type="entry name" value="WH-like_DNA-bd_sf"/>
</dbReference>
<dbReference type="GO" id="GO:0000160">
    <property type="term" value="P:phosphorelay signal transduction system"/>
    <property type="evidence" value="ECO:0007669"/>
    <property type="project" value="InterPro"/>
</dbReference>
<reference evidence="9" key="1">
    <citation type="submission" date="2016-10" db="EMBL/GenBank/DDBJ databases">
        <authorList>
            <person name="Varghese N."/>
            <person name="Submissions S."/>
        </authorList>
    </citation>
    <scope>NUCLEOTIDE SEQUENCE [LARGE SCALE GENOMIC DNA]</scope>
    <source>
        <strain evidence="9">DSM 25329</strain>
    </source>
</reference>
<evidence type="ECO:0000256" key="3">
    <source>
        <dbReference type="ARBA" id="ARBA00023125"/>
    </source>
</evidence>
<dbReference type="Gene3D" id="3.40.50.2300">
    <property type="match status" value="1"/>
</dbReference>
<dbReference type="Proteomes" id="UP000198748">
    <property type="component" value="Unassembled WGS sequence"/>
</dbReference>